<evidence type="ECO:0000313" key="3">
    <source>
        <dbReference type="Proteomes" id="UP001429354"/>
    </source>
</evidence>
<keyword evidence="2" id="KW-0378">Hydrolase</keyword>
<keyword evidence="3" id="KW-1185">Reference proteome</keyword>
<dbReference type="PANTHER" id="PTHR11614">
    <property type="entry name" value="PHOSPHOLIPASE-RELATED"/>
    <property type="match status" value="1"/>
</dbReference>
<evidence type="ECO:0000313" key="2">
    <source>
        <dbReference type="EMBL" id="NDK37562.1"/>
    </source>
</evidence>
<reference evidence="2 3" key="1">
    <citation type="submission" date="2018-07" db="EMBL/GenBank/DDBJ databases">
        <title>Whole genome Sequencing of Pseudoxanthomonas gei KCTC 32298 (T).</title>
        <authorList>
            <person name="Kumar S."/>
            <person name="Bansal K."/>
            <person name="Kaur A."/>
            <person name="Patil P."/>
            <person name="Sharma S."/>
            <person name="Patil P.B."/>
        </authorList>
    </citation>
    <scope>NUCLEOTIDE SEQUENCE [LARGE SCALE GENOMIC DNA]</scope>
    <source>
        <strain evidence="2 3">KCTC 32298</strain>
    </source>
</reference>
<proteinExistence type="predicted"/>
<dbReference type="RefSeq" id="WP_162348113.1">
    <property type="nucleotide sequence ID" value="NZ_QOVG01000001.1"/>
</dbReference>
<dbReference type="InterPro" id="IPR029058">
    <property type="entry name" value="AB_hydrolase_fold"/>
</dbReference>
<dbReference type="InterPro" id="IPR051044">
    <property type="entry name" value="MAG_DAG_Lipase"/>
</dbReference>
<organism evidence="2 3">
    <name type="scientific">Pseudoxanthomonas gei</name>
    <dbReference type="NCBI Taxonomy" id="1383030"/>
    <lineage>
        <taxon>Bacteria</taxon>
        <taxon>Pseudomonadati</taxon>
        <taxon>Pseudomonadota</taxon>
        <taxon>Gammaproteobacteria</taxon>
        <taxon>Lysobacterales</taxon>
        <taxon>Lysobacteraceae</taxon>
        <taxon>Pseudoxanthomonas</taxon>
    </lineage>
</organism>
<sequence length="313" mass="33995">MAAIIRPVNSTVVLKPLLSSLRYTGMRIGFAVGGWLMPRATLHRAFRLFGTPMPGAREKALAADTLGARMQVLEHGPYQVATYTWGDPSTQPLVLLAHGWSSYGLRFAPWIGALRQAGYAVATFDQLAHGRSSGRRATLPSFAETLFQVGRHYGPLHAVIGHSLGGAATMLALARGLQVERTVLIAPAADPLAAADRFGSAVGLAPSLRSHLFDEFERRFRIPVAGMQAHLNVPYIARPALVVHDIEDREVPWAEGERYARYWPQARLLSTTGLGHHRIASQPEVIADALRFLAGECVGDRVVSTLELPFGIA</sequence>
<dbReference type="InterPro" id="IPR022742">
    <property type="entry name" value="Hydrolase_4"/>
</dbReference>
<accession>A0ABX0A7Q1</accession>
<dbReference type="GO" id="GO:0016787">
    <property type="term" value="F:hydrolase activity"/>
    <property type="evidence" value="ECO:0007669"/>
    <property type="project" value="UniProtKB-KW"/>
</dbReference>
<dbReference type="EMBL" id="QOVG01000001">
    <property type="protein sequence ID" value="NDK37562.1"/>
    <property type="molecule type" value="Genomic_DNA"/>
</dbReference>
<dbReference type="Gene3D" id="3.40.50.1820">
    <property type="entry name" value="alpha/beta hydrolase"/>
    <property type="match status" value="1"/>
</dbReference>
<evidence type="ECO:0000259" key="1">
    <source>
        <dbReference type="Pfam" id="PF12146"/>
    </source>
</evidence>
<comment type="caution">
    <text evidence="2">The sequence shown here is derived from an EMBL/GenBank/DDBJ whole genome shotgun (WGS) entry which is preliminary data.</text>
</comment>
<dbReference type="SUPFAM" id="SSF53474">
    <property type="entry name" value="alpha/beta-Hydrolases"/>
    <property type="match status" value="1"/>
</dbReference>
<protein>
    <submittedName>
        <fullName evidence="2">Alpha/beta fold hydrolase</fullName>
    </submittedName>
</protein>
<gene>
    <name evidence="2" type="ORF">DT603_01715</name>
</gene>
<dbReference type="Proteomes" id="UP001429354">
    <property type="component" value="Unassembled WGS sequence"/>
</dbReference>
<name>A0ABX0A7Q1_9GAMM</name>
<dbReference type="Pfam" id="PF12146">
    <property type="entry name" value="Hydrolase_4"/>
    <property type="match status" value="1"/>
</dbReference>
<feature type="domain" description="Serine aminopeptidase S33" evidence="1">
    <location>
        <begin position="91"/>
        <end position="194"/>
    </location>
</feature>